<sequence>MLEDVRHLLSRISERGLLTVEGIEPEPLPPNEKSNFSSGADLN</sequence>
<reference evidence="2 3" key="1">
    <citation type="submission" date="2017-11" db="EMBL/GenBank/DDBJ databases">
        <title>Complete genome of a free-living desiccation-tolerant cyanobacterium and its photosynthetic adaptation to extreme terrestrial habitat.</title>
        <authorList>
            <person name="Shang J."/>
        </authorList>
    </citation>
    <scope>NUCLEOTIDE SEQUENCE [LARGE SCALE GENOMIC DNA]</scope>
    <source>
        <strain evidence="2 3">CCNUN1</strain>
    </source>
</reference>
<dbReference type="EMBL" id="CP024785">
    <property type="protein sequence ID" value="AUB35205.1"/>
    <property type="molecule type" value="Genomic_DNA"/>
</dbReference>
<feature type="region of interest" description="Disordered" evidence="1">
    <location>
        <begin position="22"/>
        <end position="43"/>
    </location>
</feature>
<name>A0A2K8SK46_9NOSO</name>
<evidence type="ECO:0000313" key="3">
    <source>
        <dbReference type="Proteomes" id="UP000232003"/>
    </source>
</evidence>
<protein>
    <submittedName>
        <fullName evidence="2">Uncharacterized protein</fullName>
    </submittedName>
</protein>
<evidence type="ECO:0000313" key="2">
    <source>
        <dbReference type="EMBL" id="AUB35205.1"/>
    </source>
</evidence>
<dbReference type="KEGG" id="nfl:COO91_01077"/>
<feature type="compositionally biased region" description="Polar residues" evidence="1">
    <location>
        <begin position="32"/>
        <end position="43"/>
    </location>
</feature>
<evidence type="ECO:0000256" key="1">
    <source>
        <dbReference type="SAM" id="MobiDB-lite"/>
    </source>
</evidence>
<keyword evidence="3" id="KW-1185">Reference proteome</keyword>
<dbReference type="Proteomes" id="UP000232003">
    <property type="component" value="Chromosome"/>
</dbReference>
<dbReference type="AlphaFoldDB" id="A0A2K8SK46"/>
<accession>A0A2K8SK46</accession>
<organism evidence="2 3">
    <name type="scientific">Nostoc flagelliforme CCNUN1</name>
    <dbReference type="NCBI Taxonomy" id="2038116"/>
    <lineage>
        <taxon>Bacteria</taxon>
        <taxon>Bacillati</taxon>
        <taxon>Cyanobacteriota</taxon>
        <taxon>Cyanophyceae</taxon>
        <taxon>Nostocales</taxon>
        <taxon>Nostocaceae</taxon>
        <taxon>Nostoc</taxon>
    </lineage>
</organism>
<gene>
    <name evidence="2" type="ORF">COO91_01077</name>
</gene>
<proteinExistence type="predicted"/>